<keyword evidence="1" id="KW-0732">Signal</keyword>
<proteinExistence type="predicted"/>
<sequence length="284" mass="32494">MFIQMYYERYMRFPGGMEKAITFSYDDGVVADKKLIAILDKYGLKGTFNLNSKLFNVPEWHGRMDEEQTINTFKNSGHEVALHGARHIFLGKVPLPLAVKEVADNRAYLEEKFGCIVNGMAYAYSGVDDETVQALKALGVQYARTTVSTHSFAIPSDWLHLNPTVHHTEPCLKVLTDKFLSGKPSDEFKNREPWLFYIWGHSYEFDDNDNWDVIEDVCRRISQAGGVWAATNGDICDYVKCYQSLVYSLDGERVFNPSHRTVWLEIRGKVYGIESGECVLFNRD</sequence>
<accession>A0A9D1DBB0</accession>
<dbReference type="PANTHER" id="PTHR34216">
    <property type="match status" value="1"/>
</dbReference>
<dbReference type="InterPro" id="IPR051398">
    <property type="entry name" value="Polysacch_Deacetylase"/>
</dbReference>
<comment type="caution">
    <text evidence="3">The sequence shown here is derived from an EMBL/GenBank/DDBJ whole genome shotgun (WGS) entry which is preliminary data.</text>
</comment>
<evidence type="ECO:0000259" key="2">
    <source>
        <dbReference type="PROSITE" id="PS51677"/>
    </source>
</evidence>
<protein>
    <submittedName>
        <fullName evidence="3">Polysaccharide deacetylase family protein</fullName>
    </submittedName>
</protein>
<dbReference type="InterPro" id="IPR002509">
    <property type="entry name" value="NODB_dom"/>
</dbReference>
<dbReference type="GO" id="GO:0005975">
    <property type="term" value="P:carbohydrate metabolic process"/>
    <property type="evidence" value="ECO:0007669"/>
    <property type="project" value="InterPro"/>
</dbReference>
<dbReference type="InterPro" id="IPR011330">
    <property type="entry name" value="Glyco_hydro/deAcase_b/a-brl"/>
</dbReference>
<organism evidence="3 4">
    <name type="scientific">Candidatus Coproplasma stercoripullorum</name>
    <dbReference type="NCBI Taxonomy" id="2840751"/>
    <lineage>
        <taxon>Bacteria</taxon>
        <taxon>Bacillati</taxon>
        <taxon>Bacillota</taxon>
        <taxon>Clostridia</taxon>
        <taxon>Eubacteriales</taxon>
        <taxon>Candidatus Coproplasma</taxon>
    </lineage>
</organism>
<dbReference type="SUPFAM" id="SSF88713">
    <property type="entry name" value="Glycoside hydrolase/deacetylase"/>
    <property type="match status" value="1"/>
</dbReference>
<evidence type="ECO:0000313" key="3">
    <source>
        <dbReference type="EMBL" id="HIR39573.1"/>
    </source>
</evidence>
<feature type="domain" description="NodB homology" evidence="2">
    <location>
        <begin position="19"/>
        <end position="284"/>
    </location>
</feature>
<dbReference type="AlphaFoldDB" id="A0A9D1DBB0"/>
<evidence type="ECO:0000256" key="1">
    <source>
        <dbReference type="ARBA" id="ARBA00022729"/>
    </source>
</evidence>
<name>A0A9D1DBB0_9FIRM</name>
<dbReference type="GO" id="GO:0016810">
    <property type="term" value="F:hydrolase activity, acting on carbon-nitrogen (but not peptide) bonds"/>
    <property type="evidence" value="ECO:0007669"/>
    <property type="project" value="InterPro"/>
</dbReference>
<reference evidence="3" key="1">
    <citation type="submission" date="2020-10" db="EMBL/GenBank/DDBJ databases">
        <authorList>
            <person name="Gilroy R."/>
        </authorList>
    </citation>
    <scope>NUCLEOTIDE SEQUENCE</scope>
    <source>
        <strain evidence="3">ChiW25-3613</strain>
    </source>
</reference>
<dbReference type="PROSITE" id="PS51677">
    <property type="entry name" value="NODB"/>
    <property type="match status" value="1"/>
</dbReference>
<dbReference type="Gene3D" id="3.20.20.370">
    <property type="entry name" value="Glycoside hydrolase/deacetylase"/>
    <property type="match status" value="1"/>
</dbReference>
<reference evidence="3" key="2">
    <citation type="journal article" date="2021" name="PeerJ">
        <title>Extensive microbial diversity within the chicken gut microbiome revealed by metagenomics and culture.</title>
        <authorList>
            <person name="Gilroy R."/>
            <person name="Ravi A."/>
            <person name="Getino M."/>
            <person name="Pursley I."/>
            <person name="Horton D.L."/>
            <person name="Alikhan N.F."/>
            <person name="Baker D."/>
            <person name="Gharbi K."/>
            <person name="Hall N."/>
            <person name="Watson M."/>
            <person name="Adriaenssens E.M."/>
            <person name="Foster-Nyarko E."/>
            <person name="Jarju S."/>
            <person name="Secka A."/>
            <person name="Antonio M."/>
            <person name="Oren A."/>
            <person name="Chaudhuri R.R."/>
            <person name="La Ragione R."/>
            <person name="Hildebrand F."/>
            <person name="Pallen M.J."/>
        </authorList>
    </citation>
    <scope>NUCLEOTIDE SEQUENCE</scope>
    <source>
        <strain evidence="3">ChiW25-3613</strain>
    </source>
</reference>
<dbReference type="EMBL" id="DVHB01000073">
    <property type="protein sequence ID" value="HIR39573.1"/>
    <property type="molecule type" value="Genomic_DNA"/>
</dbReference>
<dbReference type="CDD" id="cd10967">
    <property type="entry name" value="CE4_GLA_like_6s"/>
    <property type="match status" value="1"/>
</dbReference>
<gene>
    <name evidence="3" type="ORF">IAB90_04230</name>
</gene>
<dbReference type="Pfam" id="PF01522">
    <property type="entry name" value="Polysacc_deac_1"/>
    <property type="match status" value="1"/>
</dbReference>
<dbReference type="PANTHER" id="PTHR34216:SF11">
    <property type="entry name" value="CHITOOLIGOSACCHARIDE DEACETYLASE"/>
    <property type="match status" value="1"/>
</dbReference>
<dbReference type="Proteomes" id="UP000824179">
    <property type="component" value="Unassembled WGS sequence"/>
</dbReference>
<evidence type="ECO:0000313" key="4">
    <source>
        <dbReference type="Proteomes" id="UP000824179"/>
    </source>
</evidence>